<comment type="similarity">
    <text evidence="2">Belongs to the transposase mutator family.</text>
</comment>
<comment type="caution">
    <text evidence="6">The sequence shown here is derived from an EMBL/GenBank/DDBJ whole genome shotgun (WGS) entry which is preliminary data.</text>
</comment>
<name>A0A8I1HTB8_9CORY</name>
<keyword evidence="5" id="KW-0233">DNA recombination</keyword>
<dbReference type="GO" id="GO:0004803">
    <property type="term" value="F:transposase activity"/>
    <property type="evidence" value="ECO:0007669"/>
    <property type="project" value="InterPro"/>
</dbReference>
<dbReference type="GO" id="GO:0003677">
    <property type="term" value="F:DNA binding"/>
    <property type="evidence" value="ECO:0007669"/>
    <property type="project" value="UniProtKB-KW"/>
</dbReference>
<dbReference type="RefSeq" id="WP_200436354.1">
    <property type="nucleotide sequence ID" value="NZ_JAEHFL010000039.1"/>
</dbReference>
<evidence type="ECO:0000256" key="5">
    <source>
        <dbReference type="ARBA" id="ARBA00023172"/>
    </source>
</evidence>
<keyword evidence="4" id="KW-0238">DNA-binding</keyword>
<feature type="non-terminal residue" evidence="6">
    <location>
        <position position="325"/>
    </location>
</feature>
<dbReference type="Proteomes" id="UP000603369">
    <property type="component" value="Unassembled WGS sequence"/>
</dbReference>
<comment type="function">
    <text evidence="1">Required for the transposition of the insertion element.</text>
</comment>
<evidence type="ECO:0000256" key="4">
    <source>
        <dbReference type="ARBA" id="ARBA00023125"/>
    </source>
</evidence>
<evidence type="ECO:0000313" key="7">
    <source>
        <dbReference type="Proteomes" id="UP000603369"/>
    </source>
</evidence>
<organism evidence="6 7">
    <name type="scientific">Corynebacterium tuberculostearicum</name>
    <dbReference type="NCBI Taxonomy" id="38304"/>
    <lineage>
        <taxon>Bacteria</taxon>
        <taxon>Bacillati</taxon>
        <taxon>Actinomycetota</taxon>
        <taxon>Actinomycetes</taxon>
        <taxon>Mycobacteriales</taxon>
        <taxon>Corynebacteriaceae</taxon>
        <taxon>Corynebacterium</taxon>
    </lineage>
</organism>
<dbReference type="InterPro" id="IPR001207">
    <property type="entry name" value="Transposase_mutator"/>
</dbReference>
<dbReference type="EMBL" id="JAEHFL010000039">
    <property type="protein sequence ID" value="MBK3429164.1"/>
    <property type="molecule type" value="Genomic_DNA"/>
</dbReference>
<proteinExistence type="inferred from homology"/>
<reference evidence="6 7" key="1">
    <citation type="submission" date="2020-12" db="EMBL/GenBank/DDBJ databases">
        <title>Draft genome sequence of the commensal strain Corynebacterium tuberculostearicum MFP09/CIP 102622 isolated from human skin.</title>
        <authorList>
            <person name="Boukerb A.M."/>
            <person name="Janvier X."/>
            <person name="Feuilloley M.G.J."/>
            <person name="Groboillot A."/>
        </authorList>
    </citation>
    <scope>NUCLEOTIDE SEQUENCE [LARGE SCALE GENOMIC DNA]</scope>
    <source>
        <strain evidence="6 7">CIP 102622</strain>
    </source>
</reference>
<evidence type="ECO:0000313" key="6">
    <source>
        <dbReference type="EMBL" id="MBK3429164.1"/>
    </source>
</evidence>
<evidence type="ECO:0000256" key="3">
    <source>
        <dbReference type="ARBA" id="ARBA00022578"/>
    </source>
</evidence>
<sequence length="325" mass="37447">MCGHGLVKNGKTAAGTQRWLCPQCQASSINTRAHTSEIRHFKIFIDWILSGESADHLATRLGVTRRTLTRWFTLLWFITVPTATDPHRVYDQVFIDGTYFHKKCLLVACTQTHVIAWHWCLRESSYEYLKLLDKIAQPLVVTTDGAGGALKALQAKWPDVTIQRCLVHVQRNTFADISRNPIHPAHKAIRKLGCMLVKVYSPEDAARFTTAVHHTRITFADWLKERTYRSTIPPGQVPKWVSPNQKWWYTHRNARRALKRLEKLIHARQLFVFLTPPGGVTQDLKSTTNLLEGGINKQLKDLAGNHRGMFDEHQRITMDWWLFTH</sequence>
<dbReference type="NCBIfam" id="NF033544">
    <property type="entry name" value="transpos_IS1249"/>
    <property type="match status" value="1"/>
</dbReference>
<dbReference type="AlphaFoldDB" id="A0A8I1HTB8"/>
<accession>A0A8I1HTB8</accession>
<keyword evidence="3" id="KW-0815">Transposition</keyword>
<dbReference type="GO" id="GO:0006313">
    <property type="term" value="P:DNA transposition"/>
    <property type="evidence" value="ECO:0007669"/>
    <property type="project" value="InterPro"/>
</dbReference>
<keyword evidence="7" id="KW-1185">Reference proteome</keyword>
<gene>
    <name evidence="6" type="ORF">JDP02_11745</name>
</gene>
<evidence type="ECO:0000256" key="1">
    <source>
        <dbReference type="ARBA" id="ARBA00002190"/>
    </source>
</evidence>
<dbReference type="InterPro" id="IPR048004">
    <property type="entry name" value="IS1249_transpos"/>
</dbReference>
<dbReference type="Pfam" id="PF00872">
    <property type="entry name" value="Transposase_mut"/>
    <property type="match status" value="1"/>
</dbReference>
<protein>
    <submittedName>
        <fullName evidence="6">IS1249 family transposase</fullName>
    </submittedName>
</protein>
<evidence type="ECO:0000256" key="2">
    <source>
        <dbReference type="ARBA" id="ARBA00010961"/>
    </source>
</evidence>